<organism evidence="3 4">
    <name type="scientific">Candidatus Mycobacterium methanotrophicum</name>
    <dbReference type="NCBI Taxonomy" id="2943498"/>
    <lineage>
        <taxon>Bacteria</taxon>
        <taxon>Bacillati</taxon>
        <taxon>Actinomycetota</taxon>
        <taxon>Actinomycetes</taxon>
        <taxon>Mycobacteriales</taxon>
        <taxon>Mycobacteriaceae</taxon>
        <taxon>Mycobacterium</taxon>
    </lineage>
</organism>
<sequence length="188" mass="19431">MSDRPVTESPHGASQKHSPADQESSTSRPAPTPSWSDASRWLIYAALAIAVVAVVVAGLAYFYPAHKGVSIAQQGGDAKANVCSAYASAHKAVVINTHMQSANPNDPIAELSVATNARLALIGGGAYLQDRVEANAAAPADLASAANSFANTIEQLGINYLTQAGAAAQDPLRHDLDSQIAQLDKLCA</sequence>
<keyword evidence="2" id="KW-1133">Transmembrane helix</keyword>
<protein>
    <recommendedName>
        <fullName evidence="5">Alanine and proline rich membrane protein</fullName>
    </recommendedName>
</protein>
<keyword evidence="2" id="KW-0472">Membrane</keyword>
<dbReference type="EMBL" id="CP097320">
    <property type="protein sequence ID" value="UQX10068.1"/>
    <property type="molecule type" value="Genomic_DNA"/>
</dbReference>
<keyword evidence="2" id="KW-0812">Transmembrane</keyword>
<keyword evidence="4" id="KW-1185">Reference proteome</keyword>
<feature type="compositionally biased region" description="Polar residues" evidence="1">
    <location>
        <begin position="15"/>
        <end position="33"/>
    </location>
</feature>
<accession>A0ABY4QJU7</accession>
<evidence type="ECO:0000313" key="4">
    <source>
        <dbReference type="Proteomes" id="UP001056610"/>
    </source>
</evidence>
<reference evidence="3" key="1">
    <citation type="submission" date="2022-05" db="EMBL/GenBank/DDBJ databases">
        <title>A methanotrophic Mycobacterium dominates a cave microbial ecosystem.</title>
        <authorList>
            <person name="Van Spanning R.J.M."/>
            <person name="Guan Q."/>
            <person name="Melkonian C."/>
            <person name="Gallant J."/>
            <person name="Polerecky L."/>
            <person name="Flot J.-F."/>
            <person name="Brandt B.W."/>
            <person name="Braster M."/>
            <person name="Iturbe Espinoza P."/>
            <person name="Aerts J."/>
            <person name="Meima-Franke M."/>
            <person name="Piersma S.R."/>
            <person name="Bunduc C."/>
            <person name="Ummels R."/>
            <person name="Pain A."/>
            <person name="Fleming E.J."/>
            <person name="van der Wel N."/>
            <person name="Gherman V.D."/>
            <person name="Sarbu S.M."/>
            <person name="Bodelier P.L.E."/>
            <person name="Bitter W."/>
        </authorList>
    </citation>
    <scope>NUCLEOTIDE SEQUENCE</scope>
    <source>
        <strain evidence="3">Sulfur Cave</strain>
    </source>
</reference>
<evidence type="ECO:0000256" key="1">
    <source>
        <dbReference type="SAM" id="MobiDB-lite"/>
    </source>
</evidence>
<evidence type="ECO:0000313" key="3">
    <source>
        <dbReference type="EMBL" id="UQX10068.1"/>
    </source>
</evidence>
<gene>
    <name evidence="3" type="ORF">M5I08_17890</name>
</gene>
<dbReference type="RefSeq" id="WP_219068705.1">
    <property type="nucleotide sequence ID" value="NZ_CAJUXY010000041.1"/>
</dbReference>
<evidence type="ECO:0008006" key="5">
    <source>
        <dbReference type="Google" id="ProtNLM"/>
    </source>
</evidence>
<feature type="transmembrane region" description="Helical" evidence="2">
    <location>
        <begin position="41"/>
        <end position="63"/>
    </location>
</feature>
<feature type="region of interest" description="Disordered" evidence="1">
    <location>
        <begin position="1"/>
        <end position="33"/>
    </location>
</feature>
<name>A0ABY4QJU7_9MYCO</name>
<proteinExistence type="predicted"/>
<evidence type="ECO:0000256" key="2">
    <source>
        <dbReference type="SAM" id="Phobius"/>
    </source>
</evidence>
<dbReference type="Proteomes" id="UP001056610">
    <property type="component" value="Chromosome"/>
</dbReference>